<organism evidence="1 3">
    <name type="scientific">Lentilactobacillus farraginis DSM 18382 = JCM 14108</name>
    <dbReference type="NCBI Taxonomy" id="1423743"/>
    <lineage>
        <taxon>Bacteria</taxon>
        <taxon>Bacillati</taxon>
        <taxon>Bacillota</taxon>
        <taxon>Bacilli</taxon>
        <taxon>Lactobacillales</taxon>
        <taxon>Lactobacillaceae</taxon>
        <taxon>Lentilactobacillus</taxon>
    </lineage>
</organism>
<proteinExistence type="predicted"/>
<evidence type="ECO:0000313" key="4">
    <source>
        <dbReference type="Proteomes" id="UP000051966"/>
    </source>
</evidence>
<dbReference type="RefSeq" id="WP_035180407.1">
    <property type="nucleotide sequence ID" value="NZ_AZFY01000145.1"/>
</dbReference>
<dbReference type="PATRIC" id="fig|1423743.5.peg.1345"/>
<dbReference type="EMBL" id="AZFY01000145">
    <property type="protein sequence ID" value="KRM02091.1"/>
    <property type="molecule type" value="Genomic_DNA"/>
</dbReference>
<reference evidence="2 4" key="2">
    <citation type="journal article" date="2015" name="Genome Announc.">
        <title>Expanding the biotechnology potential of lactobacilli through comparative genomics of 213 strains and associated genera.</title>
        <authorList>
            <person name="Sun Z."/>
            <person name="Harris H.M."/>
            <person name="McCann A."/>
            <person name="Guo C."/>
            <person name="Argimon S."/>
            <person name="Zhang W."/>
            <person name="Yang X."/>
            <person name="Jeffery I.B."/>
            <person name="Cooney J.C."/>
            <person name="Kagawa T.F."/>
            <person name="Liu W."/>
            <person name="Song Y."/>
            <person name="Salvetti E."/>
            <person name="Wrobel A."/>
            <person name="Rasinkangas P."/>
            <person name="Parkhill J."/>
            <person name="Rea M.C."/>
            <person name="O'Sullivan O."/>
            <person name="Ritari J."/>
            <person name="Douillard F.P."/>
            <person name="Paul Ross R."/>
            <person name="Yang R."/>
            <person name="Briner A.E."/>
            <person name="Felis G.E."/>
            <person name="de Vos W.M."/>
            <person name="Barrangou R."/>
            <person name="Klaenhammer T.R."/>
            <person name="Caufield P.W."/>
            <person name="Cui Y."/>
            <person name="Zhang H."/>
            <person name="O'Toole P.W."/>
        </authorList>
    </citation>
    <scope>NUCLEOTIDE SEQUENCE [LARGE SCALE GENOMIC DNA]</scope>
    <source>
        <strain evidence="2 4">DSM 18382</strain>
    </source>
</reference>
<dbReference type="AlphaFoldDB" id="X0PB91"/>
<evidence type="ECO:0000313" key="2">
    <source>
        <dbReference type="EMBL" id="KRM02091.1"/>
    </source>
</evidence>
<dbReference type="OrthoDB" id="2321278at2"/>
<evidence type="ECO:0000313" key="3">
    <source>
        <dbReference type="Proteomes" id="UP000019488"/>
    </source>
</evidence>
<gene>
    <name evidence="2" type="ORF">FD41_GL001293</name>
    <name evidence="1" type="ORF">JCM14108_2263</name>
</gene>
<dbReference type="Proteomes" id="UP000051966">
    <property type="component" value="Unassembled WGS sequence"/>
</dbReference>
<accession>X0PB91</accession>
<dbReference type="EMBL" id="BAKI01000027">
    <property type="protein sequence ID" value="GAF37244.1"/>
    <property type="molecule type" value="Genomic_DNA"/>
</dbReference>
<protein>
    <submittedName>
        <fullName evidence="1">Uncharacterized protein</fullName>
    </submittedName>
</protein>
<comment type="caution">
    <text evidence="1">The sequence shown here is derived from an EMBL/GenBank/DDBJ whole genome shotgun (WGS) entry which is preliminary data.</text>
</comment>
<reference evidence="1" key="1">
    <citation type="journal article" date="2014" name="Genome Announc.">
        <title>Draft Genome Sequences of Two Lactobacillus Strains, L. farraginis JCM 14108T and L. composti JCM 14202T, Isolated from Compost of Distilled Shochu Residue.</title>
        <authorList>
            <person name="Yuki M."/>
            <person name="Oshima K."/>
            <person name="Suda W."/>
            <person name="Kitahara M."/>
            <person name="Kitamura K."/>
            <person name="Iida T."/>
            <person name="Hattori M."/>
            <person name="Ohkuma M."/>
        </authorList>
    </citation>
    <scope>NUCLEOTIDE SEQUENCE [LARGE SCALE GENOMIC DNA]</scope>
    <source>
        <strain evidence="1">JCM 14108</strain>
    </source>
</reference>
<evidence type="ECO:0000313" key="1">
    <source>
        <dbReference type="EMBL" id="GAF37244.1"/>
    </source>
</evidence>
<name>X0PB91_9LACO</name>
<dbReference type="eggNOG" id="ENOG5030B6X">
    <property type="taxonomic scope" value="Bacteria"/>
</dbReference>
<keyword evidence="4" id="KW-1185">Reference proteome</keyword>
<sequence>MLRKLLFVVTVGLMLAAGLISVPSSHASGLPGYYSSYWYRPRTVHIRYPVPVYQVNLENNRTRQKLVLLEDSKIKVQNTTALGWMVKAPYLQQKQGYIWMIKGHYNQSWLKW</sequence>
<dbReference type="Proteomes" id="UP000019488">
    <property type="component" value="Unassembled WGS sequence"/>
</dbReference>